<accession>A0A0A0R1N6</accession>
<organism evidence="2">
    <name type="scientific">Stenotrophomonas maltophilia</name>
    <name type="common">Pseudomonas maltophilia</name>
    <name type="synonym">Xanthomonas maltophilia</name>
    <dbReference type="NCBI Taxonomy" id="40324"/>
    <lineage>
        <taxon>Bacteria</taxon>
        <taxon>Pseudomonadati</taxon>
        <taxon>Pseudomonadota</taxon>
        <taxon>Gammaproteobacteria</taxon>
        <taxon>Lysobacterales</taxon>
        <taxon>Lysobacteraceae</taxon>
        <taxon>Stenotrophomonas</taxon>
        <taxon>Stenotrophomonas maltophilia group</taxon>
    </lineage>
</organism>
<name>A0A0A0R1N6_STEMA</name>
<proteinExistence type="predicted"/>
<feature type="compositionally biased region" description="Basic residues" evidence="1">
    <location>
        <begin position="49"/>
        <end position="59"/>
    </location>
</feature>
<evidence type="ECO:0000256" key="1">
    <source>
        <dbReference type="SAM" id="MobiDB-lite"/>
    </source>
</evidence>
<dbReference type="EMBL" id="KM649682">
    <property type="protein sequence ID" value="AIU94584.1"/>
    <property type="molecule type" value="Genomic_DNA"/>
</dbReference>
<evidence type="ECO:0000313" key="2">
    <source>
        <dbReference type="EMBL" id="AIU94584.1"/>
    </source>
</evidence>
<reference evidence="2" key="1">
    <citation type="journal article" date="2015" name="J. Antimicrob. Chemother.">
        <title>Characterization of a genomic island in Stenotrophomonas maltophilia that carries a novel floR gene variant.</title>
        <authorList>
            <person name="He T."/>
            <person name="Shen J."/>
            <person name="Schwarz S."/>
            <person name="Wu C."/>
            <person name="Wang Y."/>
        </authorList>
    </citation>
    <scope>NUCLEOTIDE SEQUENCE</scope>
    <source>
        <strain evidence="2">GZP-Sm1</strain>
    </source>
</reference>
<sequence length="167" mass="19277">MRCCHVHYLTPVMVMASPEREFLNLDEFRRSAGEGMSWQGPPCAAPQGRHQRVRRRPRLARPQPSVEKVYARHPPSPVLRVSGRSAGRAQCQQTRDERWPSTVIRRHQRKITQGQCQRFVNTDVGVPQGSQQHPAMQIRNIMVQGADFRCQQIFWQFALDQSHLTQG</sequence>
<dbReference type="AlphaFoldDB" id="A0A0A0R1N6"/>
<protein>
    <submittedName>
        <fullName evidence="2">Uncharacterized protein</fullName>
    </submittedName>
</protein>
<feature type="region of interest" description="Disordered" evidence="1">
    <location>
        <begin position="34"/>
        <end position="78"/>
    </location>
</feature>